<dbReference type="Pfam" id="PF14464">
    <property type="entry name" value="Prok-JAB"/>
    <property type="match status" value="1"/>
</dbReference>
<name>A0A0F9V370_9ZZZZ</name>
<dbReference type="AlphaFoldDB" id="A0A0F9V370"/>
<proteinExistence type="predicted"/>
<feature type="domain" description="JAB" evidence="7">
    <location>
        <begin position="16"/>
        <end position="119"/>
    </location>
</feature>
<gene>
    <name evidence="8" type="ORF">LCGC14_0145110</name>
</gene>
<evidence type="ECO:0000259" key="7">
    <source>
        <dbReference type="Pfam" id="PF14464"/>
    </source>
</evidence>
<accession>A0A0F9V370</accession>
<dbReference type="InterPro" id="IPR028090">
    <property type="entry name" value="JAB_dom_prok"/>
</dbReference>
<evidence type="ECO:0000256" key="5">
    <source>
        <dbReference type="ARBA" id="ARBA00023049"/>
    </source>
</evidence>
<keyword evidence="2" id="KW-0479">Metal-binding</keyword>
<evidence type="ECO:0000313" key="8">
    <source>
        <dbReference type="EMBL" id="KKN98419.1"/>
    </source>
</evidence>
<reference evidence="8" key="1">
    <citation type="journal article" date="2015" name="Nature">
        <title>Complex archaea that bridge the gap between prokaryotes and eukaryotes.</title>
        <authorList>
            <person name="Spang A."/>
            <person name="Saw J.H."/>
            <person name="Jorgensen S.L."/>
            <person name="Zaremba-Niedzwiedzka K."/>
            <person name="Martijn J."/>
            <person name="Lind A.E."/>
            <person name="van Eijk R."/>
            <person name="Schleper C."/>
            <person name="Guy L."/>
            <person name="Ettema T.J."/>
        </authorList>
    </citation>
    <scope>NUCLEOTIDE SEQUENCE</scope>
</reference>
<evidence type="ECO:0000256" key="4">
    <source>
        <dbReference type="ARBA" id="ARBA00022833"/>
    </source>
</evidence>
<evidence type="ECO:0000256" key="1">
    <source>
        <dbReference type="ARBA" id="ARBA00022670"/>
    </source>
</evidence>
<evidence type="ECO:0000256" key="2">
    <source>
        <dbReference type="ARBA" id="ARBA00022723"/>
    </source>
</evidence>
<dbReference type="GO" id="GO:0008237">
    <property type="term" value="F:metallopeptidase activity"/>
    <property type="evidence" value="ECO:0007669"/>
    <property type="project" value="UniProtKB-KW"/>
</dbReference>
<comment type="caution">
    <text evidence="8">The sequence shown here is derived from an EMBL/GenBank/DDBJ whole genome shotgun (WGS) entry which is preliminary data.</text>
</comment>
<organism evidence="8">
    <name type="scientific">marine sediment metagenome</name>
    <dbReference type="NCBI Taxonomy" id="412755"/>
    <lineage>
        <taxon>unclassified sequences</taxon>
        <taxon>metagenomes</taxon>
        <taxon>ecological metagenomes</taxon>
    </lineage>
</organism>
<feature type="region of interest" description="Disordered" evidence="6">
    <location>
        <begin position="352"/>
        <end position="376"/>
    </location>
</feature>
<evidence type="ECO:0000256" key="6">
    <source>
        <dbReference type="SAM" id="MobiDB-lite"/>
    </source>
</evidence>
<sequence>MKNISVTVPMIKVWSSVLAKISLWTRLSSPNEVSGIGLVKKVGSVFEVYAVFLLKQKVTSADSDLDEQEVMKLMADLNKKDIPTEDLRFWWHSHGTTGTFWSGQDNSTINSMSYLPWFISLVVNSLGSYKLRIDAWDPFKINCDNLDYVIHPDIPIEDTERYTEEYKLKVKEDFFADDYLQYYGYGGTWKQRAAAAKQFKPKTAAGFAKPPTTSHPTKPVDQVWPPNEDSDMIDEFTIDEDSDMSDVLPVLIDTTNLPVPLDGIHNKTEFSLFDRLPEKLQEYLSETVLAYSDDPERAVYALLNGYIVATIRILQEAEVIKFETATTMLRFMENELQRLEGKDICNETKENTGVNMTSLTTTNSKSSESPSSESEV</sequence>
<dbReference type="GO" id="GO:0006508">
    <property type="term" value="P:proteolysis"/>
    <property type="evidence" value="ECO:0007669"/>
    <property type="project" value="UniProtKB-KW"/>
</dbReference>
<dbReference type="EMBL" id="LAZR01000051">
    <property type="protein sequence ID" value="KKN98419.1"/>
    <property type="molecule type" value="Genomic_DNA"/>
</dbReference>
<dbReference type="Gene3D" id="3.40.140.10">
    <property type="entry name" value="Cytidine Deaminase, domain 2"/>
    <property type="match status" value="1"/>
</dbReference>
<feature type="region of interest" description="Disordered" evidence="6">
    <location>
        <begin position="204"/>
        <end position="226"/>
    </location>
</feature>
<dbReference type="GO" id="GO:0046872">
    <property type="term" value="F:metal ion binding"/>
    <property type="evidence" value="ECO:0007669"/>
    <property type="project" value="UniProtKB-KW"/>
</dbReference>
<protein>
    <recommendedName>
        <fullName evidence="7">JAB domain-containing protein</fullName>
    </recommendedName>
</protein>
<feature type="compositionally biased region" description="Polar residues" evidence="6">
    <location>
        <begin position="352"/>
        <end position="363"/>
    </location>
</feature>
<keyword evidence="1" id="KW-0645">Protease</keyword>
<keyword evidence="5" id="KW-0482">Metalloprotease</keyword>
<feature type="compositionally biased region" description="Low complexity" evidence="6">
    <location>
        <begin position="364"/>
        <end position="376"/>
    </location>
</feature>
<keyword evidence="4" id="KW-0862">Zinc</keyword>
<keyword evidence="3" id="KW-0378">Hydrolase</keyword>
<evidence type="ECO:0000256" key="3">
    <source>
        <dbReference type="ARBA" id="ARBA00022801"/>
    </source>
</evidence>